<dbReference type="SMART" id="SM00086">
    <property type="entry name" value="PAC"/>
    <property type="match status" value="2"/>
</dbReference>
<dbReference type="PANTHER" id="PTHR43065">
    <property type="entry name" value="SENSOR HISTIDINE KINASE"/>
    <property type="match status" value="1"/>
</dbReference>
<dbReference type="InterPro" id="IPR001789">
    <property type="entry name" value="Sig_transdc_resp-reg_receiver"/>
</dbReference>
<dbReference type="Pfam" id="PF00072">
    <property type="entry name" value="Response_reg"/>
    <property type="match status" value="1"/>
</dbReference>
<dbReference type="eggNOG" id="COG0784">
    <property type="taxonomic scope" value="Bacteria"/>
</dbReference>
<evidence type="ECO:0000259" key="13">
    <source>
        <dbReference type="PROSITE" id="PS50112"/>
    </source>
</evidence>
<reference evidence="15 16" key="1">
    <citation type="journal article" date="2010" name="DNA Res.">
        <title>Bacterial lifestyle in a deep-sea hydrothermal vent chimney revealed by the genome sequence of the thermophilic bacterium Deferribacter desulfuricans SSM1.</title>
        <authorList>
            <person name="Takaki Y."/>
            <person name="Shimamura S."/>
            <person name="Nakagawa S."/>
            <person name="Fukuhara Y."/>
            <person name="Horikawa H."/>
            <person name="Ankai A."/>
            <person name="Harada T."/>
            <person name="Hosoyama A."/>
            <person name="Oguchi A."/>
            <person name="Fukui S."/>
            <person name="Fujita N."/>
            <person name="Takami H."/>
            <person name="Takai K."/>
        </authorList>
    </citation>
    <scope>NUCLEOTIDE SEQUENCE [LARGE SCALE GENOMIC DNA]</scope>
    <source>
        <strain evidence="16">DSM 14783 / JCM 11476 / NBRC 101012 / SSM1</strain>
    </source>
</reference>
<dbReference type="PANTHER" id="PTHR43065:SF42">
    <property type="entry name" value="TWO-COMPONENT SENSOR PPRA"/>
    <property type="match status" value="1"/>
</dbReference>
<keyword evidence="10" id="KW-0175">Coiled coil</keyword>
<dbReference type="Gene3D" id="3.30.565.10">
    <property type="entry name" value="Histidine kinase-like ATPase, C-terminal domain"/>
    <property type="match status" value="1"/>
</dbReference>
<dbReference type="InterPro" id="IPR013767">
    <property type="entry name" value="PAS_fold"/>
</dbReference>
<feature type="domain" description="PAC" evidence="14">
    <location>
        <begin position="206"/>
        <end position="258"/>
    </location>
</feature>
<evidence type="ECO:0000256" key="9">
    <source>
        <dbReference type="PROSITE-ProRule" id="PRU00169"/>
    </source>
</evidence>
<keyword evidence="7" id="KW-0067">ATP-binding</keyword>
<dbReference type="SMART" id="SM00448">
    <property type="entry name" value="REC"/>
    <property type="match status" value="1"/>
</dbReference>
<dbReference type="InterPro" id="IPR003661">
    <property type="entry name" value="HisK_dim/P_dom"/>
</dbReference>
<dbReference type="PROSITE" id="PS50110">
    <property type="entry name" value="RESPONSE_REGULATORY"/>
    <property type="match status" value="1"/>
</dbReference>
<dbReference type="GO" id="GO:0000155">
    <property type="term" value="F:phosphorelay sensor kinase activity"/>
    <property type="evidence" value="ECO:0007669"/>
    <property type="project" value="InterPro"/>
</dbReference>
<evidence type="ECO:0000256" key="8">
    <source>
        <dbReference type="ARBA" id="ARBA00023012"/>
    </source>
</evidence>
<dbReference type="KEGG" id="ddf:DEFDS_0784"/>
<feature type="domain" description="Histidine kinase" evidence="11">
    <location>
        <begin position="403"/>
        <end position="625"/>
    </location>
</feature>
<protein>
    <recommendedName>
        <fullName evidence="2">histidine kinase</fullName>
        <ecNumber evidence="2">2.7.13.3</ecNumber>
    </recommendedName>
</protein>
<feature type="coiled-coil region" evidence="10">
    <location>
        <begin position="367"/>
        <end position="394"/>
    </location>
</feature>
<dbReference type="Pfam" id="PF08448">
    <property type="entry name" value="PAS_4"/>
    <property type="match status" value="1"/>
</dbReference>
<dbReference type="Gene3D" id="1.10.287.130">
    <property type="match status" value="1"/>
</dbReference>
<dbReference type="SUPFAM" id="SSF47384">
    <property type="entry name" value="Homodimeric domain of signal transducing histidine kinase"/>
    <property type="match status" value="1"/>
</dbReference>
<evidence type="ECO:0000256" key="1">
    <source>
        <dbReference type="ARBA" id="ARBA00000085"/>
    </source>
</evidence>
<dbReference type="CDD" id="cd00130">
    <property type="entry name" value="PAS"/>
    <property type="match status" value="2"/>
</dbReference>
<keyword evidence="16" id="KW-1185">Reference proteome</keyword>
<evidence type="ECO:0000256" key="10">
    <source>
        <dbReference type="SAM" id="Coils"/>
    </source>
</evidence>
<dbReference type="InterPro" id="IPR013656">
    <property type="entry name" value="PAS_4"/>
</dbReference>
<dbReference type="GO" id="GO:0005524">
    <property type="term" value="F:ATP binding"/>
    <property type="evidence" value="ECO:0007669"/>
    <property type="project" value="UniProtKB-KW"/>
</dbReference>
<evidence type="ECO:0000256" key="7">
    <source>
        <dbReference type="ARBA" id="ARBA00022840"/>
    </source>
</evidence>
<dbReference type="OrthoDB" id="9758831at2"/>
<dbReference type="HOGENOM" id="CLU_000445_114_51_0"/>
<dbReference type="Pfam" id="PF00989">
    <property type="entry name" value="PAS"/>
    <property type="match status" value="1"/>
</dbReference>
<dbReference type="eggNOG" id="COG2202">
    <property type="taxonomic scope" value="Bacteria"/>
</dbReference>
<dbReference type="SMART" id="SM00388">
    <property type="entry name" value="HisKA"/>
    <property type="match status" value="1"/>
</dbReference>
<dbReference type="InterPro" id="IPR036097">
    <property type="entry name" value="HisK_dim/P_sf"/>
</dbReference>
<dbReference type="eggNOG" id="COG4191">
    <property type="taxonomic scope" value="Bacteria"/>
</dbReference>
<proteinExistence type="predicted"/>
<evidence type="ECO:0000259" key="12">
    <source>
        <dbReference type="PROSITE" id="PS50110"/>
    </source>
</evidence>
<evidence type="ECO:0000256" key="5">
    <source>
        <dbReference type="ARBA" id="ARBA00022741"/>
    </source>
</evidence>
<keyword evidence="6" id="KW-0418">Kinase</keyword>
<dbReference type="Pfam" id="PF13426">
    <property type="entry name" value="PAS_9"/>
    <property type="match status" value="1"/>
</dbReference>
<dbReference type="EMBL" id="AP011529">
    <property type="protein sequence ID" value="BAI80262.1"/>
    <property type="molecule type" value="Genomic_DNA"/>
</dbReference>
<dbReference type="SMART" id="SM00387">
    <property type="entry name" value="HATPase_c"/>
    <property type="match status" value="1"/>
</dbReference>
<dbReference type="SUPFAM" id="SSF52172">
    <property type="entry name" value="CheY-like"/>
    <property type="match status" value="1"/>
</dbReference>
<dbReference type="PROSITE" id="PS50112">
    <property type="entry name" value="PAS"/>
    <property type="match status" value="3"/>
</dbReference>
<sequence length="766" mass="87895">MCPKEKSIFGKYRRYFDAINDAVLIIDKNYNINDANIKTEELLGIKIKDILGEKCFVVLNVGFCPGEKCPLPKCKLNKKRSAFETKINGRFYKVIVDPVFDDDGNFDGSVHIIMDVTANKAKELHLSQQLAINNEILENALVWIDILDKEGNVVLWNKAAERISGYSSEEVIGNPKIWEWLYPDENYRNEIFQKAKEILEGKLNVIDFVTKIRTKSGEARYISWYSNKLYDVEDNFYGSLAIGIDVTDKVKAEEKLRKSEEKFRVAFYTSPDAVNINRLEDGLYVSLNKGFTDITGYTEEEVIGKTSKELNIWYDYKDREYLTKQLKENGIVRNYESRFRIKDGSIKYGLMSACIIEISGEKYILSITRDITDYKKAIEEKEKLQQQLFQAQRLESIGRLAGGIAHDFNNMLSIIYSYIQLAQMHLDEKSQVYSYINEIFRASERATDLVKQLLAFARKMPAQPKIINVNEIIFNMLKMLKRVIPESIELKFEPVDNNCFVKIDEVQLEQIITNLCVNAKDAIKDKGRIIIQTQKYIVEEEAKSLVELIPGKYVLISISDTGEGIEKEHLSKIFEPFFTTKELGKGTGLGLATVYGIVKQNNGFINVYSEKGVGTTFKIYFPLIEETKVKKSVDMGNKGLIYAKNNETILVVEDEDYLLDAIKMQLESLGYRVIAFNNPEKALENIVEKKIDFDLIITDVIMPKMSGKEFFDKVKEVIHEPKVIFCSGYPESIISAEGIIGENIEFIQKPYHIEDLAKKIRRLLDS</sequence>
<dbReference type="InterPro" id="IPR000700">
    <property type="entry name" value="PAS-assoc_C"/>
</dbReference>
<dbReference type="InterPro" id="IPR035965">
    <property type="entry name" value="PAS-like_dom_sf"/>
</dbReference>
<dbReference type="SUPFAM" id="SSF55785">
    <property type="entry name" value="PYP-like sensor domain (PAS domain)"/>
    <property type="match status" value="3"/>
</dbReference>
<accession>D3PCD9</accession>
<evidence type="ECO:0000313" key="15">
    <source>
        <dbReference type="EMBL" id="BAI80262.1"/>
    </source>
</evidence>
<evidence type="ECO:0000256" key="3">
    <source>
        <dbReference type="ARBA" id="ARBA00022553"/>
    </source>
</evidence>
<feature type="domain" description="PAS" evidence="13">
    <location>
        <begin position="135"/>
        <end position="185"/>
    </location>
</feature>
<dbReference type="STRING" id="639282.DEFDS_0784"/>
<dbReference type="Proteomes" id="UP000001520">
    <property type="component" value="Chromosome"/>
</dbReference>
<dbReference type="SUPFAM" id="SSF55874">
    <property type="entry name" value="ATPase domain of HSP90 chaperone/DNA topoisomerase II/histidine kinase"/>
    <property type="match status" value="1"/>
</dbReference>
<feature type="domain" description="PAS" evidence="13">
    <location>
        <begin position="280"/>
        <end position="328"/>
    </location>
</feature>
<evidence type="ECO:0000313" key="16">
    <source>
        <dbReference type="Proteomes" id="UP000001520"/>
    </source>
</evidence>
<dbReference type="RefSeq" id="WP_013007510.1">
    <property type="nucleotide sequence ID" value="NC_013939.1"/>
</dbReference>
<dbReference type="PRINTS" id="PR00344">
    <property type="entry name" value="BCTRLSENSOR"/>
</dbReference>
<evidence type="ECO:0000256" key="2">
    <source>
        <dbReference type="ARBA" id="ARBA00012438"/>
    </source>
</evidence>
<name>D3PCD9_DEFDS</name>
<dbReference type="NCBIfam" id="TIGR00229">
    <property type="entry name" value="sensory_box"/>
    <property type="match status" value="2"/>
</dbReference>
<dbReference type="PROSITE" id="PS50113">
    <property type="entry name" value="PAC"/>
    <property type="match status" value="2"/>
</dbReference>
<feature type="domain" description="Response regulatory" evidence="12">
    <location>
        <begin position="648"/>
        <end position="764"/>
    </location>
</feature>
<comment type="catalytic activity">
    <reaction evidence="1">
        <text>ATP + protein L-histidine = ADP + protein N-phospho-L-histidine.</text>
        <dbReference type="EC" id="2.7.13.3"/>
    </reaction>
</comment>
<dbReference type="SMART" id="SM00091">
    <property type="entry name" value="PAS"/>
    <property type="match status" value="3"/>
</dbReference>
<dbReference type="Gene3D" id="3.30.450.20">
    <property type="entry name" value="PAS domain"/>
    <property type="match status" value="3"/>
</dbReference>
<dbReference type="InterPro" id="IPR001610">
    <property type="entry name" value="PAC"/>
</dbReference>
<dbReference type="InterPro" id="IPR005467">
    <property type="entry name" value="His_kinase_dom"/>
</dbReference>
<dbReference type="InterPro" id="IPR036890">
    <property type="entry name" value="HATPase_C_sf"/>
</dbReference>
<dbReference type="CDD" id="cd00156">
    <property type="entry name" value="REC"/>
    <property type="match status" value="1"/>
</dbReference>
<dbReference type="InterPro" id="IPR011006">
    <property type="entry name" value="CheY-like_superfamily"/>
</dbReference>
<evidence type="ECO:0000256" key="4">
    <source>
        <dbReference type="ARBA" id="ARBA00022679"/>
    </source>
</evidence>
<gene>
    <name evidence="15" type="ordered locus">DEFDS_0784</name>
</gene>
<keyword evidence="3 9" id="KW-0597">Phosphoprotein</keyword>
<keyword evidence="4" id="KW-0808">Transferase</keyword>
<dbReference type="EC" id="2.7.13.3" evidence="2"/>
<feature type="domain" description="PAC" evidence="14">
    <location>
        <begin position="333"/>
        <end position="383"/>
    </location>
</feature>
<feature type="modified residue" description="4-aspartylphosphate" evidence="9">
    <location>
        <position position="699"/>
    </location>
</feature>
<dbReference type="InterPro" id="IPR004358">
    <property type="entry name" value="Sig_transdc_His_kin-like_C"/>
</dbReference>
<feature type="domain" description="PAS" evidence="13">
    <location>
        <begin position="11"/>
        <end position="53"/>
    </location>
</feature>
<keyword evidence="5" id="KW-0547">Nucleotide-binding</keyword>
<dbReference type="InterPro" id="IPR003594">
    <property type="entry name" value="HATPase_dom"/>
</dbReference>
<dbReference type="Pfam" id="PF00512">
    <property type="entry name" value="HisKA"/>
    <property type="match status" value="1"/>
</dbReference>
<evidence type="ECO:0000259" key="14">
    <source>
        <dbReference type="PROSITE" id="PS50113"/>
    </source>
</evidence>
<dbReference type="AlphaFoldDB" id="D3PCD9"/>
<evidence type="ECO:0000256" key="6">
    <source>
        <dbReference type="ARBA" id="ARBA00022777"/>
    </source>
</evidence>
<dbReference type="PROSITE" id="PS50109">
    <property type="entry name" value="HIS_KIN"/>
    <property type="match status" value="1"/>
</dbReference>
<dbReference type="GO" id="GO:0006355">
    <property type="term" value="P:regulation of DNA-templated transcription"/>
    <property type="evidence" value="ECO:0007669"/>
    <property type="project" value="InterPro"/>
</dbReference>
<dbReference type="Pfam" id="PF02518">
    <property type="entry name" value="HATPase_c"/>
    <property type="match status" value="1"/>
</dbReference>
<evidence type="ECO:0000259" key="11">
    <source>
        <dbReference type="PROSITE" id="PS50109"/>
    </source>
</evidence>
<dbReference type="CDD" id="cd00082">
    <property type="entry name" value="HisKA"/>
    <property type="match status" value="1"/>
</dbReference>
<keyword evidence="8" id="KW-0902">Two-component regulatory system</keyword>
<dbReference type="InterPro" id="IPR000014">
    <property type="entry name" value="PAS"/>
</dbReference>
<dbReference type="Gene3D" id="3.40.50.2300">
    <property type="match status" value="1"/>
</dbReference>
<organism evidence="15 16">
    <name type="scientific">Deferribacter desulfuricans (strain DSM 14783 / JCM 11476 / NBRC 101012 / SSM1)</name>
    <dbReference type="NCBI Taxonomy" id="639282"/>
    <lineage>
        <taxon>Bacteria</taxon>
        <taxon>Pseudomonadati</taxon>
        <taxon>Deferribacterota</taxon>
        <taxon>Deferribacteres</taxon>
        <taxon>Deferribacterales</taxon>
        <taxon>Deferribacteraceae</taxon>
        <taxon>Deferribacter</taxon>
    </lineage>
</organism>